<evidence type="ECO:0000256" key="5">
    <source>
        <dbReference type="SAM" id="SignalP"/>
    </source>
</evidence>
<comment type="subunit">
    <text evidence="4">Homodimer.</text>
</comment>
<dbReference type="SUPFAM" id="SSF51445">
    <property type="entry name" value="(Trans)glycosidases"/>
    <property type="match status" value="1"/>
</dbReference>
<feature type="signal peptide" evidence="5">
    <location>
        <begin position="1"/>
        <end position="19"/>
    </location>
</feature>
<organism evidence="6 7">
    <name type="scientific">Blomia tropicalis</name>
    <name type="common">Mite</name>
    <dbReference type="NCBI Taxonomy" id="40697"/>
    <lineage>
        <taxon>Eukaryota</taxon>
        <taxon>Metazoa</taxon>
        <taxon>Ecdysozoa</taxon>
        <taxon>Arthropoda</taxon>
        <taxon>Chelicerata</taxon>
        <taxon>Arachnida</taxon>
        <taxon>Acari</taxon>
        <taxon>Acariformes</taxon>
        <taxon>Sarcoptiformes</taxon>
        <taxon>Astigmata</taxon>
        <taxon>Glycyphagoidea</taxon>
        <taxon>Echimyopodidae</taxon>
        <taxon>Blomia</taxon>
    </lineage>
</organism>
<gene>
    <name evidence="6" type="ORF">RDWZM_000375</name>
</gene>
<feature type="chain" id="PRO_5040463468" description="Alpha-galactosidase" evidence="5">
    <location>
        <begin position="20"/>
        <end position="422"/>
    </location>
</feature>
<sequence>MKFGIFMLTIIALFSTGYGWNNGLLLKPPMGWMSWMKYACNIDCKRYPHECIDEQLYKDMIDHLASDGYFEAGYKTVNIDDCWSEHARDPTTSRLVPDRIRFPNGIHSLAQYAHNKQIELGIYSDVGTLTCGGYPGTRDNQGHDYTLIDAQTFSEWEVDSLKLDGCYQEKEMYNVTYPEFTKALAQQKHKIAYACSWPAYLGLVPDDVYKQIRENCNYWRNYGDIVDSWNSVSTIINFYGEHGNQYAKFHGPGGWFDPDMLIIGNDGLSYEQSKTQMAFWCLWSAPLLMSNDLRNIRPEMKEILLNKHLIAIDQDRLGIMGTRVWKTKNYEQSVWAKKLSRDGSGPDPYAIIYYNTNTLGVPSFMSHRLSDIIPNLNTTVNYSVYDLYDDYKKIAELKAHDILTMKVKTSGSVRMVKLVPEV</sequence>
<dbReference type="Gene3D" id="3.20.20.70">
    <property type="entry name" value="Aldolase class I"/>
    <property type="match status" value="1"/>
</dbReference>
<keyword evidence="3 4" id="KW-0326">Glycosidase</keyword>
<dbReference type="OMA" id="NIIDWFF"/>
<evidence type="ECO:0000256" key="3">
    <source>
        <dbReference type="ARBA" id="ARBA00023295"/>
    </source>
</evidence>
<dbReference type="SUPFAM" id="SSF51011">
    <property type="entry name" value="Glycosyl hydrolase domain"/>
    <property type="match status" value="1"/>
</dbReference>
<dbReference type="CDD" id="cd14792">
    <property type="entry name" value="GH27"/>
    <property type="match status" value="1"/>
</dbReference>
<comment type="caution">
    <text evidence="6">The sequence shown here is derived from an EMBL/GenBank/DDBJ whole genome shotgun (WGS) entry which is preliminary data.</text>
</comment>
<keyword evidence="2 4" id="KW-0378">Hydrolase</keyword>
<keyword evidence="7" id="KW-1185">Reference proteome</keyword>
<keyword evidence="4" id="KW-1015">Disulfide bond</keyword>
<proteinExistence type="inferred from homology"/>
<dbReference type="InterPro" id="IPR002241">
    <property type="entry name" value="Glyco_hydro_27"/>
</dbReference>
<evidence type="ECO:0000256" key="4">
    <source>
        <dbReference type="RuleBase" id="RU361168"/>
    </source>
</evidence>
<dbReference type="Gene3D" id="2.60.40.1180">
    <property type="entry name" value="Golgi alpha-mannosidase II"/>
    <property type="match status" value="1"/>
</dbReference>
<dbReference type="PROSITE" id="PS00512">
    <property type="entry name" value="ALPHA_GALACTOSIDASE"/>
    <property type="match status" value="1"/>
</dbReference>
<protein>
    <recommendedName>
        <fullName evidence="4">Alpha-galactosidase</fullName>
        <ecNumber evidence="4">3.2.1.-</ecNumber>
    </recommendedName>
</protein>
<keyword evidence="5" id="KW-0732">Signal</keyword>
<dbReference type="Proteomes" id="UP001142055">
    <property type="component" value="Chromosome 1"/>
</dbReference>
<evidence type="ECO:0000313" key="7">
    <source>
        <dbReference type="Proteomes" id="UP001142055"/>
    </source>
</evidence>
<dbReference type="PRINTS" id="PR00740">
    <property type="entry name" value="GLHYDRLASE27"/>
</dbReference>
<dbReference type="GO" id="GO:0005737">
    <property type="term" value="C:cytoplasm"/>
    <property type="evidence" value="ECO:0007669"/>
    <property type="project" value="TreeGrafter"/>
</dbReference>
<evidence type="ECO:0000313" key="6">
    <source>
        <dbReference type="EMBL" id="KAJ6221830.1"/>
    </source>
</evidence>
<dbReference type="PANTHER" id="PTHR11452:SF83">
    <property type="entry name" value="ALPHA-GALACTOSIDASE"/>
    <property type="match status" value="1"/>
</dbReference>
<accession>A0A9Q0RPQ4</accession>
<dbReference type="InterPro" id="IPR013780">
    <property type="entry name" value="Glyco_hydro_b"/>
</dbReference>
<dbReference type="FunFam" id="3.20.20.70:FF:000197">
    <property type="entry name" value="Alpha-galactosidase"/>
    <property type="match status" value="1"/>
</dbReference>
<dbReference type="InterPro" id="IPR017853">
    <property type="entry name" value="GH"/>
</dbReference>
<dbReference type="EMBL" id="JAPWDV010000001">
    <property type="protein sequence ID" value="KAJ6221830.1"/>
    <property type="molecule type" value="Genomic_DNA"/>
</dbReference>
<dbReference type="Pfam" id="PF16499">
    <property type="entry name" value="Melibiase_2"/>
    <property type="match status" value="1"/>
</dbReference>
<dbReference type="PANTHER" id="PTHR11452">
    <property type="entry name" value="ALPHA-GALACTOSIDASE/ALPHA-N-ACETYLGALACTOSAMINIDASE"/>
    <property type="match status" value="1"/>
</dbReference>
<dbReference type="InterPro" id="IPR000111">
    <property type="entry name" value="Glyco_hydro_27/36_CS"/>
</dbReference>
<comment type="similarity">
    <text evidence="1 4">Belongs to the glycosyl hydrolase 27 family.</text>
</comment>
<reference evidence="6" key="1">
    <citation type="submission" date="2022-12" db="EMBL/GenBank/DDBJ databases">
        <title>Genome assemblies of Blomia tropicalis.</title>
        <authorList>
            <person name="Cui Y."/>
        </authorList>
    </citation>
    <scope>NUCLEOTIDE SEQUENCE</scope>
    <source>
        <tissue evidence="6">Adult mites</tissue>
    </source>
</reference>
<evidence type="ECO:0000256" key="2">
    <source>
        <dbReference type="ARBA" id="ARBA00022801"/>
    </source>
</evidence>
<dbReference type="InterPro" id="IPR013785">
    <property type="entry name" value="Aldolase_TIM"/>
</dbReference>
<dbReference type="GO" id="GO:0016139">
    <property type="term" value="P:glycoside catabolic process"/>
    <property type="evidence" value="ECO:0007669"/>
    <property type="project" value="TreeGrafter"/>
</dbReference>
<dbReference type="GO" id="GO:0004557">
    <property type="term" value="F:alpha-galactosidase activity"/>
    <property type="evidence" value="ECO:0007669"/>
    <property type="project" value="TreeGrafter"/>
</dbReference>
<dbReference type="GO" id="GO:0009311">
    <property type="term" value="P:oligosaccharide metabolic process"/>
    <property type="evidence" value="ECO:0007669"/>
    <property type="project" value="TreeGrafter"/>
</dbReference>
<dbReference type="EC" id="3.2.1.-" evidence="4"/>
<name>A0A9Q0RPQ4_BLOTA</name>
<dbReference type="AlphaFoldDB" id="A0A9Q0RPQ4"/>
<evidence type="ECO:0000256" key="1">
    <source>
        <dbReference type="ARBA" id="ARBA00009743"/>
    </source>
</evidence>